<evidence type="ECO:0000313" key="8">
    <source>
        <dbReference type="EMBL" id="SFB32833.1"/>
    </source>
</evidence>
<protein>
    <submittedName>
        <fullName evidence="8">Chromate transporter</fullName>
    </submittedName>
</protein>
<comment type="subcellular location">
    <subcellularLocation>
        <location evidence="1">Cell membrane</location>
        <topology evidence="1">Multi-pass membrane protein</topology>
    </subcellularLocation>
</comment>
<comment type="similarity">
    <text evidence="2">Belongs to the chromate ion transporter (CHR) (TC 2.A.51) family.</text>
</comment>
<dbReference type="PANTHER" id="PTHR43663:SF1">
    <property type="entry name" value="CHROMATE TRANSPORTER"/>
    <property type="match status" value="1"/>
</dbReference>
<evidence type="ECO:0000313" key="9">
    <source>
        <dbReference type="Proteomes" id="UP000198838"/>
    </source>
</evidence>
<keyword evidence="5 7" id="KW-1133">Transmembrane helix</keyword>
<feature type="transmembrane region" description="Helical" evidence="7">
    <location>
        <begin position="7"/>
        <end position="28"/>
    </location>
</feature>
<dbReference type="Pfam" id="PF02417">
    <property type="entry name" value="Chromate_transp"/>
    <property type="match status" value="1"/>
</dbReference>
<proteinExistence type="inferred from homology"/>
<sequence>MKEYFDLFLCFLKLGATNFGGGYAMLPILVKEIDEKRHWATTQELMDYFAIGQCTPGTIAINVASFIGYKRKKIPGAILASVGFVTVPVILIIIIASLLSNFAQYKLVQDALSGIRICVCLLIVNSVMTLWKKSIVDKITLFVYIFIFSISAFSGFLPVHISPVILVIAAGIFGITRTNKLPEEKDKK</sequence>
<evidence type="ECO:0000256" key="6">
    <source>
        <dbReference type="ARBA" id="ARBA00023136"/>
    </source>
</evidence>
<keyword evidence="3" id="KW-1003">Cell membrane</keyword>
<dbReference type="InterPro" id="IPR003370">
    <property type="entry name" value="Chromate_transpt"/>
</dbReference>
<dbReference type="EMBL" id="FOJY01000021">
    <property type="protein sequence ID" value="SFB32833.1"/>
    <property type="molecule type" value="Genomic_DNA"/>
</dbReference>
<dbReference type="GO" id="GO:0005886">
    <property type="term" value="C:plasma membrane"/>
    <property type="evidence" value="ECO:0007669"/>
    <property type="project" value="UniProtKB-SubCell"/>
</dbReference>
<feature type="transmembrane region" description="Helical" evidence="7">
    <location>
        <begin position="111"/>
        <end position="131"/>
    </location>
</feature>
<evidence type="ECO:0000256" key="4">
    <source>
        <dbReference type="ARBA" id="ARBA00022692"/>
    </source>
</evidence>
<organism evidence="8 9">
    <name type="scientific">Acetitomaculum ruminis DSM 5522</name>
    <dbReference type="NCBI Taxonomy" id="1120918"/>
    <lineage>
        <taxon>Bacteria</taxon>
        <taxon>Bacillati</taxon>
        <taxon>Bacillota</taxon>
        <taxon>Clostridia</taxon>
        <taxon>Lachnospirales</taxon>
        <taxon>Lachnospiraceae</taxon>
        <taxon>Acetitomaculum</taxon>
    </lineage>
</organism>
<evidence type="ECO:0000256" key="2">
    <source>
        <dbReference type="ARBA" id="ARBA00005262"/>
    </source>
</evidence>
<feature type="transmembrane region" description="Helical" evidence="7">
    <location>
        <begin position="143"/>
        <end position="175"/>
    </location>
</feature>
<dbReference type="STRING" id="1120918.SAMN05216249_12120"/>
<dbReference type="RefSeq" id="WP_092874164.1">
    <property type="nucleotide sequence ID" value="NZ_FOJY01000021.1"/>
</dbReference>
<dbReference type="AlphaFoldDB" id="A0A1I1A8T4"/>
<keyword evidence="4 7" id="KW-0812">Transmembrane</keyword>
<accession>A0A1I1A8T4</accession>
<name>A0A1I1A8T4_9FIRM</name>
<dbReference type="PANTHER" id="PTHR43663">
    <property type="entry name" value="CHROMATE TRANSPORT PROTEIN-RELATED"/>
    <property type="match status" value="1"/>
</dbReference>
<keyword evidence="6 7" id="KW-0472">Membrane</keyword>
<dbReference type="Proteomes" id="UP000198838">
    <property type="component" value="Unassembled WGS sequence"/>
</dbReference>
<dbReference type="GO" id="GO:0015109">
    <property type="term" value="F:chromate transmembrane transporter activity"/>
    <property type="evidence" value="ECO:0007669"/>
    <property type="project" value="InterPro"/>
</dbReference>
<gene>
    <name evidence="8" type="ORF">SAMN05216249_12120</name>
</gene>
<dbReference type="OrthoDB" id="9788907at2"/>
<evidence type="ECO:0000256" key="5">
    <source>
        <dbReference type="ARBA" id="ARBA00022989"/>
    </source>
</evidence>
<evidence type="ECO:0000256" key="3">
    <source>
        <dbReference type="ARBA" id="ARBA00022475"/>
    </source>
</evidence>
<evidence type="ECO:0000256" key="7">
    <source>
        <dbReference type="SAM" id="Phobius"/>
    </source>
</evidence>
<evidence type="ECO:0000256" key="1">
    <source>
        <dbReference type="ARBA" id="ARBA00004651"/>
    </source>
</evidence>
<keyword evidence="9" id="KW-1185">Reference proteome</keyword>
<dbReference type="InterPro" id="IPR052518">
    <property type="entry name" value="CHR_Transporter"/>
</dbReference>
<feature type="transmembrane region" description="Helical" evidence="7">
    <location>
        <begin position="76"/>
        <end position="99"/>
    </location>
</feature>
<reference evidence="8 9" key="1">
    <citation type="submission" date="2016-10" db="EMBL/GenBank/DDBJ databases">
        <authorList>
            <person name="de Groot N.N."/>
        </authorList>
    </citation>
    <scope>NUCLEOTIDE SEQUENCE [LARGE SCALE GENOMIC DNA]</scope>
    <source>
        <strain evidence="8 9">DSM 5522</strain>
    </source>
</reference>